<feature type="signal peptide" evidence="5">
    <location>
        <begin position="1"/>
        <end position="20"/>
    </location>
</feature>
<evidence type="ECO:0000313" key="8">
    <source>
        <dbReference type="Proteomes" id="UP000053927"/>
    </source>
</evidence>
<dbReference type="Proteomes" id="UP000053927">
    <property type="component" value="Unassembled WGS sequence"/>
</dbReference>
<gene>
    <name evidence="7" type="ORF">STEHIDRAFT_105358</name>
</gene>
<accession>R7RY22</accession>
<dbReference type="GeneID" id="18794738"/>
<protein>
    <submittedName>
        <fullName evidence="7">Alpha/beta-hydrolase</fullName>
    </submittedName>
</protein>
<dbReference type="KEGG" id="shs:STEHIDRAFT_105358"/>
<dbReference type="GO" id="GO:0016787">
    <property type="term" value="F:hydrolase activity"/>
    <property type="evidence" value="ECO:0007669"/>
    <property type="project" value="UniProtKB-KW"/>
</dbReference>
<feature type="domain" description="Fungal lipase-type" evidence="6">
    <location>
        <begin position="107"/>
        <end position="249"/>
    </location>
</feature>
<dbReference type="SUPFAM" id="SSF53474">
    <property type="entry name" value="alpha/beta-Hydrolases"/>
    <property type="match status" value="1"/>
</dbReference>
<comment type="catalytic activity">
    <reaction evidence="4">
        <text>a monoacylglycerol + H2O = glycerol + a fatty acid + H(+)</text>
        <dbReference type="Rhea" id="RHEA:15245"/>
        <dbReference type="ChEBI" id="CHEBI:15377"/>
        <dbReference type="ChEBI" id="CHEBI:15378"/>
        <dbReference type="ChEBI" id="CHEBI:17408"/>
        <dbReference type="ChEBI" id="CHEBI:17754"/>
        <dbReference type="ChEBI" id="CHEBI:28868"/>
    </reaction>
</comment>
<evidence type="ECO:0000256" key="4">
    <source>
        <dbReference type="ARBA" id="ARBA00048461"/>
    </source>
</evidence>
<evidence type="ECO:0000256" key="2">
    <source>
        <dbReference type="ARBA" id="ARBA00043996"/>
    </source>
</evidence>
<evidence type="ECO:0000256" key="5">
    <source>
        <dbReference type="SAM" id="SignalP"/>
    </source>
</evidence>
<dbReference type="InterPro" id="IPR051218">
    <property type="entry name" value="Sec_MonoDiacylglyc_Lipase"/>
</dbReference>
<dbReference type="OrthoDB" id="426718at2759"/>
<keyword evidence="8" id="KW-1185">Reference proteome</keyword>
<sequence>MLSPSVLIQILVLLAPAVVSVPLSDRSSGNSASTTAVSNATIDDDFVRPAQFSRIAYCSSAAVEAWNCGAPCQALGMNGVTPLVVGGDGGQTPRFFVSHDNKTQSIVVAHQGTDSSNVLSIINDAEFLDVGINTTLFPNAGSNVSVHDGFGKAQARTAQTILSTVQSGLSTYNVSKVLITGHSLGAAIATMDAVMLRMQLPTSVEMNTVVFGAPRGGNEAWADLVDATLGGNFTYITHKDDPVPLVPPQFLGYVHPSGEVHIVATDDASGNATQTISCPGRENENCSDGNSLLASSVSDHLGPYFANVSMSGSSCPL</sequence>
<dbReference type="InterPro" id="IPR029058">
    <property type="entry name" value="AB_hydrolase_fold"/>
</dbReference>
<dbReference type="CDD" id="cd00519">
    <property type="entry name" value="Lipase_3"/>
    <property type="match status" value="1"/>
</dbReference>
<comment type="catalytic activity">
    <reaction evidence="3">
        <text>a diacylglycerol + H2O = a monoacylglycerol + a fatty acid + H(+)</text>
        <dbReference type="Rhea" id="RHEA:32731"/>
        <dbReference type="ChEBI" id="CHEBI:15377"/>
        <dbReference type="ChEBI" id="CHEBI:15378"/>
        <dbReference type="ChEBI" id="CHEBI:17408"/>
        <dbReference type="ChEBI" id="CHEBI:18035"/>
        <dbReference type="ChEBI" id="CHEBI:28868"/>
    </reaction>
</comment>
<keyword evidence="7" id="KW-0378">Hydrolase</keyword>
<dbReference type="OMA" id="NHRGPYF"/>
<dbReference type="GO" id="GO:0006629">
    <property type="term" value="P:lipid metabolic process"/>
    <property type="evidence" value="ECO:0007669"/>
    <property type="project" value="InterPro"/>
</dbReference>
<feature type="chain" id="PRO_5004455378" evidence="5">
    <location>
        <begin position="21"/>
        <end position="317"/>
    </location>
</feature>
<organism evidence="7 8">
    <name type="scientific">Stereum hirsutum (strain FP-91666)</name>
    <name type="common">White-rot fungus</name>
    <dbReference type="NCBI Taxonomy" id="721885"/>
    <lineage>
        <taxon>Eukaryota</taxon>
        <taxon>Fungi</taxon>
        <taxon>Dikarya</taxon>
        <taxon>Basidiomycota</taxon>
        <taxon>Agaricomycotina</taxon>
        <taxon>Agaricomycetes</taxon>
        <taxon>Russulales</taxon>
        <taxon>Stereaceae</taxon>
        <taxon>Stereum</taxon>
    </lineage>
</organism>
<reference evidence="8" key="1">
    <citation type="journal article" date="2012" name="Science">
        <title>The Paleozoic origin of enzymatic lignin decomposition reconstructed from 31 fungal genomes.</title>
        <authorList>
            <person name="Floudas D."/>
            <person name="Binder M."/>
            <person name="Riley R."/>
            <person name="Barry K."/>
            <person name="Blanchette R.A."/>
            <person name="Henrissat B."/>
            <person name="Martinez A.T."/>
            <person name="Otillar R."/>
            <person name="Spatafora J.W."/>
            <person name="Yadav J.S."/>
            <person name="Aerts A."/>
            <person name="Benoit I."/>
            <person name="Boyd A."/>
            <person name="Carlson A."/>
            <person name="Copeland A."/>
            <person name="Coutinho P.M."/>
            <person name="de Vries R.P."/>
            <person name="Ferreira P."/>
            <person name="Findley K."/>
            <person name="Foster B."/>
            <person name="Gaskell J."/>
            <person name="Glotzer D."/>
            <person name="Gorecki P."/>
            <person name="Heitman J."/>
            <person name="Hesse C."/>
            <person name="Hori C."/>
            <person name="Igarashi K."/>
            <person name="Jurgens J.A."/>
            <person name="Kallen N."/>
            <person name="Kersten P."/>
            <person name="Kohler A."/>
            <person name="Kuees U."/>
            <person name="Kumar T.K.A."/>
            <person name="Kuo A."/>
            <person name="LaButti K."/>
            <person name="Larrondo L.F."/>
            <person name="Lindquist E."/>
            <person name="Ling A."/>
            <person name="Lombard V."/>
            <person name="Lucas S."/>
            <person name="Lundell T."/>
            <person name="Martin R."/>
            <person name="McLaughlin D.J."/>
            <person name="Morgenstern I."/>
            <person name="Morin E."/>
            <person name="Murat C."/>
            <person name="Nagy L.G."/>
            <person name="Nolan M."/>
            <person name="Ohm R.A."/>
            <person name="Patyshakuliyeva A."/>
            <person name="Rokas A."/>
            <person name="Ruiz-Duenas F.J."/>
            <person name="Sabat G."/>
            <person name="Salamov A."/>
            <person name="Samejima M."/>
            <person name="Schmutz J."/>
            <person name="Slot J.C."/>
            <person name="St John F."/>
            <person name="Stenlid J."/>
            <person name="Sun H."/>
            <person name="Sun S."/>
            <person name="Syed K."/>
            <person name="Tsang A."/>
            <person name="Wiebenga A."/>
            <person name="Young D."/>
            <person name="Pisabarro A."/>
            <person name="Eastwood D.C."/>
            <person name="Martin F."/>
            <person name="Cullen D."/>
            <person name="Grigoriev I.V."/>
            <person name="Hibbett D.S."/>
        </authorList>
    </citation>
    <scope>NUCLEOTIDE SEQUENCE [LARGE SCALE GENOMIC DNA]</scope>
    <source>
        <strain evidence="8">FP-91666</strain>
    </source>
</reference>
<dbReference type="eggNOG" id="KOG4569">
    <property type="taxonomic scope" value="Eukaryota"/>
</dbReference>
<evidence type="ECO:0000313" key="7">
    <source>
        <dbReference type="EMBL" id="EIM80306.1"/>
    </source>
</evidence>
<dbReference type="RefSeq" id="XP_007310449.1">
    <property type="nucleotide sequence ID" value="XM_007310387.1"/>
</dbReference>
<comment type="similarity">
    <text evidence="2">Belongs to the AB hydrolase superfamily. Lipase family. Class 3 subfamily.</text>
</comment>
<dbReference type="PANTHER" id="PTHR45856">
    <property type="entry name" value="ALPHA/BETA-HYDROLASES SUPERFAMILY PROTEIN"/>
    <property type="match status" value="1"/>
</dbReference>
<dbReference type="PANTHER" id="PTHR45856:SF25">
    <property type="entry name" value="FUNGAL LIPASE-LIKE DOMAIN-CONTAINING PROTEIN"/>
    <property type="match status" value="1"/>
</dbReference>
<evidence type="ECO:0000256" key="3">
    <source>
        <dbReference type="ARBA" id="ARBA00047591"/>
    </source>
</evidence>
<dbReference type="Pfam" id="PF01764">
    <property type="entry name" value="Lipase_3"/>
    <property type="match status" value="1"/>
</dbReference>
<dbReference type="Gene3D" id="3.40.50.1820">
    <property type="entry name" value="alpha/beta hydrolase"/>
    <property type="match status" value="1"/>
</dbReference>
<evidence type="ECO:0000259" key="6">
    <source>
        <dbReference type="Pfam" id="PF01764"/>
    </source>
</evidence>
<evidence type="ECO:0000256" key="1">
    <source>
        <dbReference type="ARBA" id="ARBA00023157"/>
    </source>
</evidence>
<name>R7RY22_STEHR</name>
<dbReference type="EMBL" id="JH687398">
    <property type="protein sequence ID" value="EIM80306.1"/>
    <property type="molecule type" value="Genomic_DNA"/>
</dbReference>
<dbReference type="AlphaFoldDB" id="R7RY22"/>
<dbReference type="InterPro" id="IPR002921">
    <property type="entry name" value="Fungal_lipase-type"/>
</dbReference>
<keyword evidence="5" id="KW-0732">Signal</keyword>
<proteinExistence type="inferred from homology"/>
<keyword evidence="1" id="KW-1015">Disulfide bond</keyword>